<dbReference type="EMBL" id="CP063196">
    <property type="protein sequence ID" value="UOE21767.1"/>
    <property type="molecule type" value="Genomic_DNA"/>
</dbReference>
<keyword evidence="2" id="KW-1185">Reference proteome</keyword>
<dbReference type="AlphaFoldDB" id="A0AA97M683"/>
<protein>
    <submittedName>
        <fullName evidence="1">Uncharacterized protein</fullName>
    </submittedName>
</protein>
<evidence type="ECO:0000313" key="1">
    <source>
        <dbReference type="EMBL" id="UOE21767.1"/>
    </source>
</evidence>
<sequence>MAKRLKEAHSRANALPESVRIPAIRRLLMVTERVKRDPVQASERLDRMLVELAEAAEKAPTR</sequence>
<name>A0AA97M683_9ACTN</name>
<reference evidence="1" key="1">
    <citation type="submission" date="2020-10" db="EMBL/GenBank/DDBJ databases">
        <title>De novo genome project of the cellulose decomposer Thermobifida halotolerans type strain.</title>
        <authorList>
            <person name="Nagy I."/>
            <person name="Horvath B."/>
            <person name="Kukolya J."/>
            <person name="Nagy I."/>
            <person name="Orsini M."/>
        </authorList>
    </citation>
    <scope>NUCLEOTIDE SEQUENCE</scope>
    <source>
        <strain evidence="1">DSM 44931</strain>
    </source>
</reference>
<organism evidence="1 2">
    <name type="scientific">Thermobifida halotolerans</name>
    <dbReference type="NCBI Taxonomy" id="483545"/>
    <lineage>
        <taxon>Bacteria</taxon>
        <taxon>Bacillati</taxon>
        <taxon>Actinomycetota</taxon>
        <taxon>Actinomycetes</taxon>
        <taxon>Streptosporangiales</taxon>
        <taxon>Nocardiopsidaceae</taxon>
        <taxon>Thermobifida</taxon>
    </lineage>
</organism>
<accession>A0AA97M683</accession>
<dbReference type="Proteomes" id="UP000265719">
    <property type="component" value="Chromosome"/>
</dbReference>
<proteinExistence type="predicted"/>
<gene>
    <name evidence="1" type="ORF">NI17_000070</name>
</gene>
<evidence type="ECO:0000313" key="2">
    <source>
        <dbReference type="Proteomes" id="UP000265719"/>
    </source>
</evidence>
<dbReference type="KEGG" id="thao:NI17_000070"/>